<dbReference type="RefSeq" id="WP_072991330.1">
    <property type="nucleotide sequence ID" value="NZ_FQYU01000002.1"/>
</dbReference>
<dbReference type="Pfam" id="PF09685">
    <property type="entry name" value="MamF_MmsF"/>
    <property type="match status" value="1"/>
</dbReference>
<dbReference type="STRING" id="192903.SAMN04488513_102506"/>
<keyword evidence="2 5" id="KW-0812">Transmembrane</keyword>
<evidence type="ECO:0000256" key="5">
    <source>
        <dbReference type="SAM" id="Phobius"/>
    </source>
</evidence>
<dbReference type="InterPro" id="IPR019109">
    <property type="entry name" value="MamF_MmsF"/>
</dbReference>
<proteinExistence type="predicted"/>
<evidence type="ECO:0000256" key="2">
    <source>
        <dbReference type="ARBA" id="ARBA00022692"/>
    </source>
</evidence>
<feature type="transmembrane region" description="Helical" evidence="5">
    <location>
        <begin position="62"/>
        <end position="81"/>
    </location>
</feature>
<name>A0A1M6FPL0_9FLAO</name>
<keyword evidence="4 5" id="KW-0472">Membrane</keyword>
<evidence type="ECO:0000256" key="4">
    <source>
        <dbReference type="ARBA" id="ARBA00023136"/>
    </source>
</evidence>
<keyword evidence="3 5" id="KW-1133">Transmembrane helix</keyword>
<organism evidence="6 7">
    <name type="scientific">Pseudozobellia thermophila</name>
    <dbReference type="NCBI Taxonomy" id="192903"/>
    <lineage>
        <taxon>Bacteria</taxon>
        <taxon>Pseudomonadati</taxon>
        <taxon>Bacteroidota</taxon>
        <taxon>Flavobacteriia</taxon>
        <taxon>Flavobacteriales</taxon>
        <taxon>Flavobacteriaceae</taxon>
        <taxon>Pseudozobellia</taxon>
    </lineage>
</organism>
<reference evidence="7" key="1">
    <citation type="submission" date="2016-11" db="EMBL/GenBank/DDBJ databases">
        <authorList>
            <person name="Varghese N."/>
            <person name="Submissions S."/>
        </authorList>
    </citation>
    <scope>NUCLEOTIDE SEQUENCE [LARGE SCALE GENOMIC DNA]</scope>
    <source>
        <strain evidence="7">DSM 19858</strain>
    </source>
</reference>
<evidence type="ECO:0000313" key="6">
    <source>
        <dbReference type="EMBL" id="SHI99604.1"/>
    </source>
</evidence>
<evidence type="ECO:0008006" key="8">
    <source>
        <dbReference type="Google" id="ProtNLM"/>
    </source>
</evidence>
<keyword evidence="7" id="KW-1185">Reference proteome</keyword>
<dbReference type="EMBL" id="FQYU01000002">
    <property type="protein sequence ID" value="SHI99604.1"/>
    <property type="molecule type" value="Genomic_DNA"/>
</dbReference>
<dbReference type="AlphaFoldDB" id="A0A1M6FPL0"/>
<sequence>MESTLTKHERNLSALIHASTFSKFVVPFGNFIIPLVLWTANKNEYAFVDHNGKQALNFQMSLLLYSIVLGAISIPFLVGFFPEILNFSFLGLDQLSNYNSFSINLNTDDFKFGSWLIPLSLAGLAKAALFIVNVVYTILATIKTNEGQYFEYPLTIKFIK</sequence>
<evidence type="ECO:0000256" key="3">
    <source>
        <dbReference type="ARBA" id="ARBA00022989"/>
    </source>
</evidence>
<gene>
    <name evidence="6" type="ORF">SAMN04488513_102506</name>
</gene>
<dbReference type="OrthoDB" id="9808930at2"/>
<feature type="transmembrane region" description="Helical" evidence="5">
    <location>
        <begin position="115"/>
        <end position="139"/>
    </location>
</feature>
<evidence type="ECO:0000256" key="1">
    <source>
        <dbReference type="ARBA" id="ARBA00004141"/>
    </source>
</evidence>
<protein>
    <recommendedName>
        <fullName evidence="8">DUF4870 domain-containing protein</fullName>
    </recommendedName>
</protein>
<comment type="subcellular location">
    <subcellularLocation>
        <location evidence="1">Membrane</location>
        <topology evidence="1">Multi-pass membrane protein</topology>
    </subcellularLocation>
</comment>
<dbReference type="Proteomes" id="UP000184543">
    <property type="component" value="Unassembled WGS sequence"/>
</dbReference>
<feature type="transmembrane region" description="Helical" evidence="5">
    <location>
        <begin position="20"/>
        <end position="41"/>
    </location>
</feature>
<accession>A0A1M6FPL0</accession>
<evidence type="ECO:0000313" key="7">
    <source>
        <dbReference type="Proteomes" id="UP000184543"/>
    </source>
</evidence>